<accession>A0AAN7VXI5</accession>
<evidence type="ECO:0000259" key="5">
    <source>
        <dbReference type="PROSITE" id="PS51800"/>
    </source>
</evidence>
<proteinExistence type="predicted"/>
<reference evidence="6 7" key="1">
    <citation type="journal article" date="2024" name="Insects">
        <title>An Improved Chromosome-Level Genome Assembly of the Firefly Pyrocoelia pectoralis.</title>
        <authorList>
            <person name="Fu X."/>
            <person name="Meyer-Rochow V.B."/>
            <person name="Ballantyne L."/>
            <person name="Zhu X."/>
        </authorList>
    </citation>
    <scope>NUCLEOTIDE SEQUENCE [LARGE SCALE GENOMIC DNA]</scope>
    <source>
        <strain evidence="6">XCY_ONT2</strain>
    </source>
</reference>
<evidence type="ECO:0000256" key="4">
    <source>
        <dbReference type="SAM" id="MobiDB-lite"/>
    </source>
</evidence>
<dbReference type="AlphaFoldDB" id="A0AAN7VXI5"/>
<organism evidence="6 7">
    <name type="scientific">Pyrocoelia pectoralis</name>
    <dbReference type="NCBI Taxonomy" id="417401"/>
    <lineage>
        <taxon>Eukaryota</taxon>
        <taxon>Metazoa</taxon>
        <taxon>Ecdysozoa</taxon>
        <taxon>Arthropoda</taxon>
        <taxon>Hexapoda</taxon>
        <taxon>Insecta</taxon>
        <taxon>Pterygota</taxon>
        <taxon>Neoptera</taxon>
        <taxon>Endopterygota</taxon>
        <taxon>Coleoptera</taxon>
        <taxon>Polyphaga</taxon>
        <taxon>Elateriformia</taxon>
        <taxon>Elateroidea</taxon>
        <taxon>Lampyridae</taxon>
        <taxon>Lampyrinae</taxon>
        <taxon>Pyrocoelia</taxon>
    </lineage>
</organism>
<dbReference type="Pfam" id="PF05253">
    <property type="entry name" value="zf-U11-48K"/>
    <property type="match status" value="2"/>
</dbReference>
<dbReference type="InterPro" id="IPR036236">
    <property type="entry name" value="Znf_C2H2_sf"/>
</dbReference>
<evidence type="ECO:0000256" key="2">
    <source>
        <dbReference type="ARBA" id="ARBA00022771"/>
    </source>
</evidence>
<evidence type="ECO:0000256" key="1">
    <source>
        <dbReference type="ARBA" id="ARBA00022723"/>
    </source>
</evidence>
<protein>
    <recommendedName>
        <fullName evidence="5">CHHC U11-48K-type domain-containing protein</fullName>
    </recommendedName>
</protein>
<evidence type="ECO:0000256" key="3">
    <source>
        <dbReference type="ARBA" id="ARBA00022833"/>
    </source>
</evidence>
<feature type="region of interest" description="Disordered" evidence="4">
    <location>
        <begin position="79"/>
        <end position="108"/>
    </location>
</feature>
<gene>
    <name evidence="6" type="ORF">RI129_001238</name>
</gene>
<feature type="domain" description="CHHC U11-48K-type" evidence="5">
    <location>
        <begin position="1"/>
        <end position="26"/>
    </location>
</feature>
<dbReference type="Proteomes" id="UP001329430">
    <property type="component" value="Chromosome 1"/>
</dbReference>
<evidence type="ECO:0000313" key="7">
    <source>
        <dbReference type="Proteomes" id="UP001329430"/>
    </source>
</evidence>
<keyword evidence="7" id="KW-1185">Reference proteome</keyword>
<keyword evidence="1" id="KW-0479">Metal-binding</keyword>
<keyword evidence="2" id="KW-0863">Zinc-finger</keyword>
<name>A0AAN7VXI5_9COLE</name>
<comment type="caution">
    <text evidence="6">The sequence shown here is derived from an EMBL/GenBank/DDBJ whole genome shotgun (WGS) entry which is preliminary data.</text>
</comment>
<feature type="compositionally biased region" description="Basic and acidic residues" evidence="4">
    <location>
        <begin position="80"/>
        <end position="108"/>
    </location>
</feature>
<dbReference type="InterPro" id="IPR022776">
    <property type="entry name" value="TRM13/UPF0224_CHHC_Znf_dom"/>
</dbReference>
<sequence length="108" mass="13088">MCPYNSAHLILEPRMQQHLVKCRVQYANLQYEICPYNATHRIPVPEMPDYHPTYNPEEHCVNNPILRNKNVLPQAQRRQFRMEERQRMQKFQSKEKEEASKESEEVYL</sequence>
<dbReference type="GO" id="GO:0008270">
    <property type="term" value="F:zinc ion binding"/>
    <property type="evidence" value="ECO:0007669"/>
    <property type="project" value="UniProtKB-KW"/>
</dbReference>
<dbReference type="PROSITE" id="PS51800">
    <property type="entry name" value="ZF_CHHC_U11_48K"/>
    <property type="match status" value="1"/>
</dbReference>
<evidence type="ECO:0000313" key="6">
    <source>
        <dbReference type="EMBL" id="KAK5650209.1"/>
    </source>
</evidence>
<dbReference type="EMBL" id="JAVRBK010000001">
    <property type="protein sequence ID" value="KAK5650209.1"/>
    <property type="molecule type" value="Genomic_DNA"/>
</dbReference>
<dbReference type="SUPFAM" id="SSF57667">
    <property type="entry name" value="beta-beta-alpha zinc fingers"/>
    <property type="match status" value="1"/>
</dbReference>
<keyword evidence="3" id="KW-0862">Zinc</keyword>